<name>A0A5B0PH68_PUCGR</name>
<evidence type="ECO:0000313" key="14">
    <source>
        <dbReference type="Proteomes" id="UP000325313"/>
    </source>
</evidence>
<feature type="compositionally biased region" description="Polar residues" evidence="9">
    <location>
        <begin position="11"/>
        <end position="24"/>
    </location>
</feature>
<dbReference type="PANTHER" id="PTHR13227">
    <property type="entry name" value="EUKARYOTIC TRANSLATION INITIATION FACTOR 2A"/>
    <property type="match status" value="1"/>
</dbReference>
<evidence type="ECO:0000256" key="2">
    <source>
        <dbReference type="ARBA" id="ARBA00013819"/>
    </source>
</evidence>
<accession>A0A5B0PH68</accession>
<dbReference type="GO" id="GO:0000049">
    <property type="term" value="F:tRNA binding"/>
    <property type="evidence" value="ECO:0007669"/>
    <property type="project" value="UniProtKB-UniRule"/>
</dbReference>
<evidence type="ECO:0000256" key="1">
    <source>
        <dbReference type="ARBA" id="ARBA00009573"/>
    </source>
</evidence>
<keyword evidence="13" id="KW-1185">Reference proteome</keyword>
<dbReference type="Proteomes" id="UP000324748">
    <property type="component" value="Unassembled WGS sequence"/>
</dbReference>
<evidence type="ECO:0000313" key="11">
    <source>
        <dbReference type="EMBL" id="KAA1084578.1"/>
    </source>
</evidence>
<dbReference type="InterPro" id="IPR015943">
    <property type="entry name" value="WD40/YVTN_repeat-like_dom_sf"/>
</dbReference>
<comment type="function">
    <text evidence="8">Functions in the early steps of protein synthesis of a small number of specific mRNAs. Acts by directing the binding of methionyl-tRNAi to 40S ribosomal subunits. In contrast to the eIF-2 complex, it binds methionyl-tRNAi to 40S subunits in a codon-dependent manner, whereas the eIF-2 complex binds methionyl-tRNAi to 40S subunits in a GTP-dependent manner.</text>
</comment>
<evidence type="ECO:0000313" key="12">
    <source>
        <dbReference type="EMBL" id="KAA1099189.1"/>
    </source>
</evidence>
<protein>
    <recommendedName>
        <fullName evidence="2 8">Eukaryotic translation initiation factor 2A</fullName>
        <shortName evidence="8">eIF-2A</shortName>
    </recommendedName>
</protein>
<reference evidence="13 14" key="1">
    <citation type="submission" date="2019-05" db="EMBL/GenBank/DDBJ databases">
        <title>Emergence of the Ug99 lineage of the wheat stem rust pathogen through somatic hybridization.</title>
        <authorList>
            <person name="Li F."/>
            <person name="Upadhyaya N.M."/>
            <person name="Sperschneider J."/>
            <person name="Matny O."/>
            <person name="Nguyen-Phuc H."/>
            <person name="Mago R."/>
            <person name="Raley C."/>
            <person name="Miller M.E."/>
            <person name="Silverstein K.A.T."/>
            <person name="Henningsen E."/>
            <person name="Hirsch C.D."/>
            <person name="Visser B."/>
            <person name="Pretorius Z.A."/>
            <person name="Steffenson B.J."/>
            <person name="Schwessinger B."/>
            <person name="Dodds P.N."/>
            <person name="Figueroa M."/>
        </authorList>
    </citation>
    <scope>NUCLEOTIDE SEQUENCE [LARGE SCALE GENOMIC DNA]</scope>
    <source>
        <strain evidence="11">21-0</strain>
        <strain evidence="12 14">Ug99</strain>
    </source>
</reference>
<dbReference type="FunFam" id="2.130.10.10:FF:000599">
    <property type="entry name" value="Eukaryotic translation initiation factor 2A"/>
    <property type="match status" value="1"/>
</dbReference>
<dbReference type="Proteomes" id="UP000325313">
    <property type="component" value="Unassembled WGS sequence"/>
</dbReference>
<feature type="compositionally biased region" description="Low complexity" evidence="9">
    <location>
        <begin position="455"/>
        <end position="473"/>
    </location>
</feature>
<evidence type="ECO:0000256" key="5">
    <source>
        <dbReference type="ARBA" id="ARBA00022737"/>
    </source>
</evidence>
<dbReference type="PIRSF" id="PIRSF017222">
    <property type="entry name" value="eIF2A"/>
    <property type="match status" value="1"/>
</dbReference>
<dbReference type="GO" id="GO:0043022">
    <property type="term" value="F:ribosome binding"/>
    <property type="evidence" value="ECO:0007669"/>
    <property type="project" value="UniProtKB-UniRule"/>
</dbReference>
<evidence type="ECO:0000256" key="6">
    <source>
        <dbReference type="ARBA" id="ARBA00022845"/>
    </source>
</evidence>
<comment type="caution">
    <text evidence="12">The sequence shown here is derived from an EMBL/GenBank/DDBJ whole genome shotgun (WGS) entry which is preliminary data.</text>
</comment>
<feature type="compositionally biased region" description="Low complexity" evidence="9">
    <location>
        <begin position="522"/>
        <end position="532"/>
    </location>
</feature>
<dbReference type="OrthoDB" id="2194683at2759"/>
<keyword evidence="4" id="KW-0853">WD repeat</keyword>
<sequence length="656" mass="72045">MTIPLLPPQSTPNMSLTPAPQSSDSESKPRNQYHFRALKSCGIFDGYPQFSPLGSFQPPGENAKALVYSSDGRRYAVASQNDVVICDAESSQELRRLPLPGVIDIKFSPKGTWIGTWERYVKPTVEGAQHKNMRLWDITTGEEVASFSQKSQEGWMIQFTEDESRVLRLVSGEVQVFDPMSFDSGVVSKLKLEGMSEFKLSPGKNPLLSAFVAEKKGAPASVKIYPLAGLKDSTPPLTQKTFFKADKIQMKWNRSGTSVLILTQTDVDKTGKSYYGETNLYMLSANGQFDCRVTLDREGGIHDFVWSPNDKEFTVSYGYMPAKTTIFDLRCNVIHDFGTAPRNFISYNPQGRLLLIAGFGNLAGTMDIWDRRTLEKVATIEGSNTSHCEWSPDGRFIMCATLSPRLRVDNGVRVFHYRGQLIHVNPVEHLYAASWRPQAAERFPFRISLSPAPKNTGNAATPSPTTPAKPAGAYRPPHARGTTTPSHFKREDEGGAPYIAPTNGGTNGHSTRGRGGGPPGAAPRRGVPGAAPKTNEVPGQKSKKKQPHENKQQPPAPESRGSAGQQEHGGVENGKQDANNLLPEGSQAVNKQAGSTEEIPLGALSPEDKKKRSLMKKLTAIEQLKDRRKRGEKLEITQIKKIDSEAETRKELEALG</sequence>
<keyword evidence="7 8" id="KW-0648">Protein biosynthesis</keyword>
<organism evidence="12 14">
    <name type="scientific">Puccinia graminis f. sp. tritici</name>
    <dbReference type="NCBI Taxonomy" id="56615"/>
    <lineage>
        <taxon>Eukaryota</taxon>
        <taxon>Fungi</taxon>
        <taxon>Dikarya</taxon>
        <taxon>Basidiomycota</taxon>
        <taxon>Pucciniomycotina</taxon>
        <taxon>Pucciniomycetes</taxon>
        <taxon>Pucciniales</taxon>
        <taxon>Pucciniaceae</taxon>
        <taxon>Puccinia</taxon>
    </lineage>
</organism>
<dbReference type="Pfam" id="PF08662">
    <property type="entry name" value="eIF2A"/>
    <property type="match status" value="1"/>
</dbReference>
<dbReference type="InterPro" id="IPR013979">
    <property type="entry name" value="TIF_beta_prop-like"/>
</dbReference>
<feature type="domain" description="Translation initiation factor beta propellor-like" evidence="10">
    <location>
        <begin position="240"/>
        <end position="432"/>
    </location>
</feature>
<feature type="region of interest" description="Disordered" evidence="9">
    <location>
        <begin position="448"/>
        <end position="615"/>
    </location>
</feature>
<dbReference type="SUPFAM" id="SSF82171">
    <property type="entry name" value="DPP6 N-terminal domain-like"/>
    <property type="match status" value="1"/>
</dbReference>
<comment type="similarity">
    <text evidence="1 8">Belongs to the WD repeat EIF2A family.</text>
</comment>
<evidence type="ECO:0000256" key="8">
    <source>
        <dbReference type="PIRNR" id="PIRNR017222"/>
    </source>
</evidence>
<dbReference type="EMBL" id="VSWC01000118">
    <property type="protein sequence ID" value="KAA1084578.1"/>
    <property type="molecule type" value="Genomic_DNA"/>
</dbReference>
<proteinExistence type="inferred from homology"/>
<evidence type="ECO:0000313" key="13">
    <source>
        <dbReference type="Proteomes" id="UP000324748"/>
    </source>
</evidence>
<feature type="region of interest" description="Disordered" evidence="9">
    <location>
        <begin position="1"/>
        <end position="30"/>
    </location>
</feature>
<dbReference type="AlphaFoldDB" id="A0A5B0PH68"/>
<dbReference type="Gene3D" id="2.130.10.10">
    <property type="entry name" value="YVTN repeat-like/Quinoprotein amine dehydrogenase"/>
    <property type="match status" value="2"/>
</dbReference>
<feature type="compositionally biased region" description="Pro residues" evidence="9">
    <location>
        <begin position="1"/>
        <end position="10"/>
    </location>
</feature>
<evidence type="ECO:0000256" key="9">
    <source>
        <dbReference type="SAM" id="MobiDB-lite"/>
    </source>
</evidence>
<evidence type="ECO:0000256" key="4">
    <source>
        <dbReference type="ARBA" id="ARBA00022574"/>
    </source>
</evidence>
<evidence type="ECO:0000256" key="7">
    <source>
        <dbReference type="ARBA" id="ARBA00022917"/>
    </source>
</evidence>
<dbReference type="InterPro" id="IPR011387">
    <property type="entry name" value="TIF2A"/>
</dbReference>
<dbReference type="EMBL" id="VDEP01000342">
    <property type="protein sequence ID" value="KAA1099189.1"/>
    <property type="molecule type" value="Genomic_DNA"/>
</dbReference>
<dbReference type="PANTHER" id="PTHR13227:SF0">
    <property type="entry name" value="EUKARYOTIC TRANSLATION INITIATION FACTOR 2A"/>
    <property type="match status" value="1"/>
</dbReference>
<dbReference type="GO" id="GO:0003729">
    <property type="term" value="F:mRNA binding"/>
    <property type="evidence" value="ECO:0007669"/>
    <property type="project" value="TreeGrafter"/>
</dbReference>
<gene>
    <name evidence="11" type="ORF">PGT21_031275</name>
    <name evidence="12" type="ORF">PGTUg99_018494</name>
</gene>
<keyword evidence="3 8" id="KW-0396">Initiation factor</keyword>
<dbReference type="GO" id="GO:0006417">
    <property type="term" value="P:regulation of translation"/>
    <property type="evidence" value="ECO:0007669"/>
    <property type="project" value="UniProtKB-KW"/>
</dbReference>
<evidence type="ECO:0000259" key="10">
    <source>
        <dbReference type="Pfam" id="PF08662"/>
    </source>
</evidence>
<keyword evidence="6 8" id="KW-0810">Translation regulation</keyword>
<dbReference type="GO" id="GO:0003743">
    <property type="term" value="F:translation initiation factor activity"/>
    <property type="evidence" value="ECO:0007669"/>
    <property type="project" value="UniProtKB-UniRule"/>
</dbReference>
<evidence type="ECO:0000256" key="3">
    <source>
        <dbReference type="ARBA" id="ARBA00022540"/>
    </source>
</evidence>
<dbReference type="GO" id="GO:0022627">
    <property type="term" value="C:cytosolic small ribosomal subunit"/>
    <property type="evidence" value="ECO:0007669"/>
    <property type="project" value="TreeGrafter"/>
</dbReference>
<keyword evidence="5" id="KW-0677">Repeat</keyword>